<feature type="transmembrane region" description="Helical" evidence="1">
    <location>
        <begin position="34"/>
        <end position="53"/>
    </location>
</feature>
<evidence type="ECO:0000256" key="1">
    <source>
        <dbReference type="SAM" id="Phobius"/>
    </source>
</evidence>
<feature type="transmembrane region" description="Helical" evidence="1">
    <location>
        <begin position="206"/>
        <end position="225"/>
    </location>
</feature>
<dbReference type="GO" id="GO:0006508">
    <property type="term" value="P:proteolysis"/>
    <property type="evidence" value="ECO:0007669"/>
    <property type="project" value="UniProtKB-KW"/>
</dbReference>
<feature type="transmembrane region" description="Helical" evidence="1">
    <location>
        <begin position="123"/>
        <end position="141"/>
    </location>
</feature>
<dbReference type="EMBL" id="CP041666">
    <property type="protein sequence ID" value="QDP40344.1"/>
    <property type="molecule type" value="Genomic_DNA"/>
</dbReference>
<keyword evidence="1" id="KW-1133">Transmembrane helix</keyword>
<feature type="transmembrane region" description="Helical" evidence="1">
    <location>
        <begin position="6"/>
        <end position="27"/>
    </location>
</feature>
<dbReference type="OrthoDB" id="9807167at2"/>
<dbReference type="RefSeq" id="WP_143893825.1">
    <property type="nucleotide sequence ID" value="NZ_CP041666.1"/>
</dbReference>
<dbReference type="KEGG" id="aqt:FN924_09235"/>
<keyword evidence="2" id="KW-0482">Metalloprotease</keyword>
<accession>A0A516KG20</accession>
<feature type="transmembrane region" description="Helical" evidence="1">
    <location>
        <begin position="182"/>
        <end position="199"/>
    </location>
</feature>
<keyword evidence="3" id="KW-1185">Reference proteome</keyword>
<feature type="transmembrane region" description="Helical" evidence="1">
    <location>
        <begin position="78"/>
        <end position="102"/>
    </location>
</feature>
<gene>
    <name evidence="2" type="ORF">FN924_09235</name>
</gene>
<dbReference type="Pfam" id="PF10086">
    <property type="entry name" value="YhfC"/>
    <property type="match status" value="1"/>
</dbReference>
<reference evidence="2 3" key="1">
    <citation type="submission" date="2019-07" db="EMBL/GenBank/DDBJ databases">
        <authorList>
            <person name="Li J."/>
        </authorList>
    </citation>
    <scope>NUCLEOTIDE SEQUENCE [LARGE SCALE GENOMIC DNA]</scope>
    <source>
        <strain evidence="2 3">TKL69</strain>
    </source>
</reference>
<evidence type="ECO:0000313" key="2">
    <source>
        <dbReference type="EMBL" id="QDP40344.1"/>
    </source>
</evidence>
<keyword evidence="1" id="KW-0472">Membrane</keyword>
<keyword evidence="2" id="KW-0378">Hydrolase</keyword>
<name>A0A516KG20_9BACI</name>
<dbReference type="Proteomes" id="UP000315215">
    <property type="component" value="Chromosome"/>
</dbReference>
<evidence type="ECO:0000313" key="3">
    <source>
        <dbReference type="Proteomes" id="UP000315215"/>
    </source>
</evidence>
<sequence length="260" mass="28586">MVSSVQFAGIILQALIVVGFVVALFIYLKKKNYVSWKAIGIGILIFFLFSQILEKILHVAVLDSSGTALKWTNNPYVFMLYGGLAAGVFEEIGRYLGFKWLLKNHHSFKDGLSLGFGHGGFEALLIAGLGAINSFVIATMINSGQLDNLVGAGVTADNLKTIKDQVVNTSFFDFMLGGIERIPALLMHIALSLLVLYGVHKGFRFVLYAIAIHAFVDFAPALYQAGVITNLWLLEIYLLLIGVAFYFGIKRLKTAFHDLT</sequence>
<dbReference type="GO" id="GO:0008237">
    <property type="term" value="F:metallopeptidase activity"/>
    <property type="evidence" value="ECO:0007669"/>
    <property type="project" value="UniProtKB-KW"/>
</dbReference>
<dbReference type="AlphaFoldDB" id="A0A516KG20"/>
<keyword evidence="2" id="KW-0645">Protease</keyword>
<organism evidence="2 3">
    <name type="scientific">Radiobacillus deserti</name>
    <dbReference type="NCBI Taxonomy" id="2594883"/>
    <lineage>
        <taxon>Bacteria</taxon>
        <taxon>Bacillati</taxon>
        <taxon>Bacillota</taxon>
        <taxon>Bacilli</taxon>
        <taxon>Bacillales</taxon>
        <taxon>Bacillaceae</taxon>
        <taxon>Radiobacillus</taxon>
    </lineage>
</organism>
<feature type="transmembrane region" description="Helical" evidence="1">
    <location>
        <begin position="231"/>
        <end position="249"/>
    </location>
</feature>
<dbReference type="PIRSF" id="PIRSF033101">
    <property type="entry name" value="UCP033101"/>
    <property type="match status" value="1"/>
</dbReference>
<keyword evidence="1" id="KW-0812">Transmembrane</keyword>
<protein>
    <submittedName>
        <fullName evidence="2">YhfC family intramembrane metalloprotease</fullName>
    </submittedName>
</protein>
<proteinExistence type="predicted"/>
<dbReference type="InterPro" id="IPR011397">
    <property type="entry name" value="YhfC"/>
</dbReference>